<evidence type="ECO:0000313" key="2">
    <source>
        <dbReference type="EMBL" id="OGG60340.1"/>
    </source>
</evidence>
<dbReference type="GO" id="GO:0043024">
    <property type="term" value="F:ribosomal small subunit binding"/>
    <property type="evidence" value="ECO:0007669"/>
    <property type="project" value="TreeGrafter"/>
</dbReference>
<dbReference type="Pfam" id="PF02033">
    <property type="entry name" value="RBFA"/>
    <property type="match status" value="1"/>
</dbReference>
<gene>
    <name evidence="2" type="ORF">A2765_06295</name>
</gene>
<evidence type="ECO:0000256" key="1">
    <source>
        <dbReference type="ARBA" id="ARBA00022517"/>
    </source>
</evidence>
<dbReference type="Proteomes" id="UP000176377">
    <property type="component" value="Unassembled WGS sequence"/>
</dbReference>
<dbReference type="GO" id="GO:0005829">
    <property type="term" value="C:cytosol"/>
    <property type="evidence" value="ECO:0007669"/>
    <property type="project" value="TreeGrafter"/>
</dbReference>
<dbReference type="AlphaFoldDB" id="A0A1F6DG91"/>
<evidence type="ECO:0000313" key="3">
    <source>
        <dbReference type="Proteomes" id="UP000176377"/>
    </source>
</evidence>
<dbReference type="EMBL" id="MFLA01000011">
    <property type="protein sequence ID" value="OGG60340.1"/>
    <property type="molecule type" value="Genomic_DNA"/>
</dbReference>
<dbReference type="SUPFAM" id="SSF89919">
    <property type="entry name" value="Ribosome-binding factor A, RbfA"/>
    <property type="match status" value="1"/>
</dbReference>
<proteinExistence type="predicted"/>
<protein>
    <recommendedName>
        <fullName evidence="4">Ribosome-binding factor A</fullName>
    </recommendedName>
</protein>
<evidence type="ECO:0008006" key="4">
    <source>
        <dbReference type="Google" id="ProtNLM"/>
    </source>
</evidence>
<dbReference type="PANTHER" id="PTHR33515:SF1">
    <property type="entry name" value="RIBOSOME-BINDING FACTOR A, CHLOROPLASTIC-RELATED"/>
    <property type="match status" value="1"/>
</dbReference>
<organism evidence="2 3">
    <name type="scientific">Candidatus Kaiserbacteria bacterium RIFCSPHIGHO2_01_FULL_56_24</name>
    <dbReference type="NCBI Taxonomy" id="1798487"/>
    <lineage>
        <taxon>Bacteria</taxon>
        <taxon>Candidatus Kaiseribacteriota</taxon>
    </lineage>
</organism>
<comment type="caution">
    <text evidence="2">The sequence shown here is derived from an EMBL/GenBank/DDBJ whole genome shotgun (WGS) entry which is preliminary data.</text>
</comment>
<reference evidence="2 3" key="1">
    <citation type="journal article" date="2016" name="Nat. Commun.">
        <title>Thousands of microbial genomes shed light on interconnected biogeochemical processes in an aquifer system.</title>
        <authorList>
            <person name="Anantharaman K."/>
            <person name="Brown C.T."/>
            <person name="Hug L.A."/>
            <person name="Sharon I."/>
            <person name="Castelle C.J."/>
            <person name="Probst A.J."/>
            <person name="Thomas B.C."/>
            <person name="Singh A."/>
            <person name="Wilkins M.J."/>
            <person name="Karaoz U."/>
            <person name="Brodie E.L."/>
            <person name="Williams K.H."/>
            <person name="Hubbard S.S."/>
            <person name="Banfield J.F."/>
        </authorList>
    </citation>
    <scope>NUCLEOTIDE SEQUENCE [LARGE SCALE GENOMIC DNA]</scope>
</reference>
<name>A0A1F6DG91_9BACT</name>
<dbReference type="InterPro" id="IPR020053">
    <property type="entry name" value="Ribosome-bd_factorA_CS"/>
</dbReference>
<dbReference type="PANTHER" id="PTHR33515">
    <property type="entry name" value="RIBOSOME-BINDING FACTOR A, CHLOROPLASTIC-RELATED"/>
    <property type="match status" value="1"/>
</dbReference>
<keyword evidence="1" id="KW-0690">Ribosome biogenesis</keyword>
<dbReference type="InterPro" id="IPR023799">
    <property type="entry name" value="RbfA_dom_sf"/>
</dbReference>
<dbReference type="PROSITE" id="PS01319">
    <property type="entry name" value="RBFA"/>
    <property type="match status" value="1"/>
</dbReference>
<dbReference type="InterPro" id="IPR015946">
    <property type="entry name" value="KH_dom-like_a/b"/>
</dbReference>
<accession>A0A1F6DG91</accession>
<dbReference type="GO" id="GO:0006364">
    <property type="term" value="P:rRNA processing"/>
    <property type="evidence" value="ECO:0007669"/>
    <property type="project" value="InterPro"/>
</dbReference>
<dbReference type="InterPro" id="IPR000238">
    <property type="entry name" value="RbfA"/>
</dbReference>
<sequence>MNDSRRQNKVAEAIAHQAGEFLVRYVRGGGALITVTHADIAPDLKQVTIFVSVLPKTLEEKTLKALKRLRTDFHDYLKAKTVLRNVPTVDFAIDLGEHNRQRIDELTRKDITRGDSYTRKP</sequence>
<dbReference type="Gene3D" id="3.30.300.20">
    <property type="match status" value="1"/>
</dbReference>